<sequence>MGQKILMLCEYVGVVGGGSMGMKKCSRNPTPTTLSTSPRSRSTTPLPPPPPHLLSHPRLLRHPQDRRRRRSLRRVRPRRPLGRRPLPPPRGRRRRPPPRLPTSVLFGADWGPLPHSPSPNPTPGSPARPSEPNQSQDDFDAFTIAKATELAKPLKEAGIPYKIHIVKDHDMKERLCLEVERLGLSAIIMGSRGFGAAMRGSDGRLGSVSDYCVHHCVCPVVVVRYPDDKDIAGGNHPVVAINERKEDEEDVDEEEHQKGLIFC</sequence>
<comment type="caution">
    <text evidence="1">The sequence shown here is derived from an EMBL/GenBank/DDBJ whole genome shotgun (WGS) entry which is preliminary data.</text>
</comment>
<accession>A0ACB9L5P7</accession>
<gene>
    <name evidence="1" type="ORF">MLD38_040285</name>
</gene>
<dbReference type="EMBL" id="CM042891">
    <property type="protein sequence ID" value="KAI4304820.1"/>
    <property type="molecule type" value="Genomic_DNA"/>
</dbReference>
<protein>
    <submittedName>
        <fullName evidence="1">Uncharacterized protein</fullName>
    </submittedName>
</protein>
<evidence type="ECO:0000313" key="1">
    <source>
        <dbReference type="EMBL" id="KAI4304820.1"/>
    </source>
</evidence>
<proteinExistence type="predicted"/>
<evidence type="ECO:0000313" key="2">
    <source>
        <dbReference type="Proteomes" id="UP001057402"/>
    </source>
</evidence>
<reference evidence="2" key="1">
    <citation type="journal article" date="2023" name="Front. Plant Sci.">
        <title>Chromosomal-level genome assembly of Melastoma candidum provides insights into trichome evolution.</title>
        <authorList>
            <person name="Zhong Y."/>
            <person name="Wu W."/>
            <person name="Sun C."/>
            <person name="Zou P."/>
            <person name="Liu Y."/>
            <person name="Dai S."/>
            <person name="Zhou R."/>
        </authorList>
    </citation>
    <scope>NUCLEOTIDE SEQUENCE [LARGE SCALE GENOMIC DNA]</scope>
</reference>
<dbReference type="Proteomes" id="UP001057402">
    <property type="component" value="Chromosome 12"/>
</dbReference>
<name>A0ACB9L5P7_9MYRT</name>
<organism evidence="1 2">
    <name type="scientific">Melastoma candidum</name>
    <dbReference type="NCBI Taxonomy" id="119954"/>
    <lineage>
        <taxon>Eukaryota</taxon>
        <taxon>Viridiplantae</taxon>
        <taxon>Streptophyta</taxon>
        <taxon>Embryophyta</taxon>
        <taxon>Tracheophyta</taxon>
        <taxon>Spermatophyta</taxon>
        <taxon>Magnoliopsida</taxon>
        <taxon>eudicotyledons</taxon>
        <taxon>Gunneridae</taxon>
        <taxon>Pentapetalae</taxon>
        <taxon>rosids</taxon>
        <taxon>malvids</taxon>
        <taxon>Myrtales</taxon>
        <taxon>Melastomataceae</taxon>
        <taxon>Melastomatoideae</taxon>
        <taxon>Melastomateae</taxon>
        <taxon>Melastoma</taxon>
    </lineage>
</organism>
<keyword evidence="2" id="KW-1185">Reference proteome</keyword>